<dbReference type="EMBL" id="JBHSMT010000028">
    <property type="protein sequence ID" value="MFC5475491.1"/>
    <property type="molecule type" value="Genomic_DNA"/>
</dbReference>
<dbReference type="PANTHER" id="PTHR30435">
    <property type="entry name" value="FLAGELLAR PROTEIN"/>
    <property type="match status" value="1"/>
</dbReference>
<proteinExistence type="inferred from homology"/>
<protein>
    <submittedName>
        <fullName evidence="8">Flagellar hook-basal body protein</fullName>
    </submittedName>
</protein>
<evidence type="ECO:0000313" key="8">
    <source>
        <dbReference type="EMBL" id="MFC5475491.1"/>
    </source>
</evidence>
<keyword evidence="8" id="KW-0282">Flagellum</keyword>
<feature type="domain" description="Flagellar basal body rod protein N-terminal" evidence="5">
    <location>
        <begin position="5"/>
        <end position="35"/>
    </location>
</feature>
<dbReference type="InterPro" id="IPR037925">
    <property type="entry name" value="FlgE/F/G-like"/>
</dbReference>
<evidence type="ECO:0000256" key="3">
    <source>
        <dbReference type="ARBA" id="ARBA00023143"/>
    </source>
</evidence>
<evidence type="ECO:0000256" key="4">
    <source>
        <dbReference type="RuleBase" id="RU362116"/>
    </source>
</evidence>
<accession>A0ABW0MEU5</accession>
<organism evidence="8 9">
    <name type="scientific">Paraherbaspirillum soli</name>
    <dbReference type="NCBI Taxonomy" id="631222"/>
    <lineage>
        <taxon>Bacteria</taxon>
        <taxon>Pseudomonadati</taxon>
        <taxon>Pseudomonadota</taxon>
        <taxon>Betaproteobacteria</taxon>
        <taxon>Burkholderiales</taxon>
        <taxon>Oxalobacteraceae</taxon>
        <taxon>Paraherbaspirillum</taxon>
    </lineage>
</organism>
<feature type="domain" description="Flagellar basal-body/hook protein C-terminal" evidence="6">
    <location>
        <begin position="216"/>
        <end position="261"/>
    </location>
</feature>
<keyword evidence="8" id="KW-0966">Cell projection</keyword>
<evidence type="ECO:0000256" key="1">
    <source>
        <dbReference type="ARBA" id="ARBA00004117"/>
    </source>
</evidence>
<evidence type="ECO:0000256" key="2">
    <source>
        <dbReference type="ARBA" id="ARBA00009677"/>
    </source>
</evidence>
<comment type="similarity">
    <text evidence="2 4">Belongs to the flagella basal body rod proteins family.</text>
</comment>
<keyword evidence="8" id="KW-0969">Cilium</keyword>
<sequence length="263" mass="27264">MNGAFYIGATGLRAQQSGVDLIANNIANMNTPAFKRASVSFAELVSAPSETTSSGRSAAASAAAAGGMFGVTFGAPQQVFTSGSFRQTDDPLDLAIRGNGFIELMGANGKTVLWKGGKLKINQDGFLATASGTQLKATISVPHDAEKLTVNENGKVFAKVAGQAEPQEIGQIDLVVPGDTRELKALGDGVYGVNENYTDLTRSTPGEDGSAAGTLAQGFSETSNVQLPDELVNLMMLQRAYAANARAVQAGDELMSIANGLKR</sequence>
<dbReference type="InterPro" id="IPR020013">
    <property type="entry name" value="Flagellar_FlgE/F/G"/>
</dbReference>
<evidence type="ECO:0000259" key="6">
    <source>
        <dbReference type="Pfam" id="PF06429"/>
    </source>
</evidence>
<dbReference type="InterPro" id="IPR053967">
    <property type="entry name" value="LlgE_F_G-like_D1"/>
</dbReference>
<keyword evidence="9" id="KW-1185">Reference proteome</keyword>
<comment type="caution">
    <text evidence="8">The sequence shown here is derived from an EMBL/GenBank/DDBJ whole genome shotgun (WGS) entry which is preliminary data.</text>
</comment>
<dbReference type="Pfam" id="PF00460">
    <property type="entry name" value="Flg_bb_rod"/>
    <property type="match status" value="1"/>
</dbReference>
<dbReference type="Pfam" id="PF06429">
    <property type="entry name" value="Flg_bbr_C"/>
    <property type="match status" value="1"/>
</dbReference>
<dbReference type="PANTHER" id="PTHR30435:SF19">
    <property type="entry name" value="FLAGELLAR BASAL-BODY ROD PROTEIN FLGG"/>
    <property type="match status" value="1"/>
</dbReference>
<dbReference type="Pfam" id="PF22692">
    <property type="entry name" value="LlgE_F_G_D1"/>
    <property type="match status" value="1"/>
</dbReference>
<dbReference type="RefSeq" id="WP_378998834.1">
    <property type="nucleotide sequence ID" value="NZ_JBHSMT010000028.1"/>
</dbReference>
<keyword evidence="3 4" id="KW-0975">Bacterial flagellum</keyword>
<evidence type="ECO:0000259" key="5">
    <source>
        <dbReference type="Pfam" id="PF00460"/>
    </source>
</evidence>
<gene>
    <name evidence="8" type="ORF">ACFPM8_16135</name>
</gene>
<dbReference type="InterPro" id="IPR001444">
    <property type="entry name" value="Flag_bb_rod_N"/>
</dbReference>
<dbReference type="NCBIfam" id="TIGR03506">
    <property type="entry name" value="FlgEFG_subfam"/>
    <property type="match status" value="1"/>
</dbReference>
<dbReference type="SUPFAM" id="SSF117143">
    <property type="entry name" value="Flagellar hook protein flgE"/>
    <property type="match status" value="1"/>
</dbReference>
<reference evidence="9" key="1">
    <citation type="journal article" date="2019" name="Int. J. Syst. Evol. Microbiol.">
        <title>The Global Catalogue of Microorganisms (GCM) 10K type strain sequencing project: providing services to taxonomists for standard genome sequencing and annotation.</title>
        <authorList>
            <consortium name="The Broad Institute Genomics Platform"/>
            <consortium name="The Broad Institute Genome Sequencing Center for Infectious Disease"/>
            <person name="Wu L."/>
            <person name="Ma J."/>
        </authorList>
    </citation>
    <scope>NUCLEOTIDE SEQUENCE [LARGE SCALE GENOMIC DNA]</scope>
    <source>
        <strain evidence="9">JCM 17066</strain>
    </source>
</reference>
<dbReference type="InterPro" id="IPR010930">
    <property type="entry name" value="Flg_bb/hook_C_dom"/>
</dbReference>
<evidence type="ECO:0000259" key="7">
    <source>
        <dbReference type="Pfam" id="PF22692"/>
    </source>
</evidence>
<dbReference type="Proteomes" id="UP001596045">
    <property type="component" value="Unassembled WGS sequence"/>
</dbReference>
<comment type="subcellular location">
    <subcellularLocation>
        <location evidence="1 4">Bacterial flagellum basal body</location>
    </subcellularLocation>
</comment>
<feature type="domain" description="Flagellar hook protein FlgE/F/G-like D1" evidence="7">
    <location>
        <begin position="95"/>
        <end position="158"/>
    </location>
</feature>
<evidence type="ECO:0000313" key="9">
    <source>
        <dbReference type="Proteomes" id="UP001596045"/>
    </source>
</evidence>
<name>A0ABW0MEU5_9BURK</name>